<name>A0A9D1S3F2_9MICC</name>
<dbReference type="AlphaFoldDB" id="A0A9D1S3F2"/>
<protein>
    <submittedName>
        <fullName evidence="3">VOC family protein</fullName>
    </submittedName>
</protein>
<dbReference type="Gene3D" id="3.30.720.100">
    <property type="match status" value="1"/>
</dbReference>
<dbReference type="InterPro" id="IPR028973">
    <property type="entry name" value="PhnB-like"/>
</dbReference>
<comment type="caution">
    <text evidence="3">The sequence shown here is derived from an EMBL/GenBank/DDBJ whole genome shotgun (WGS) entry which is preliminary data.</text>
</comment>
<proteinExistence type="predicted"/>
<evidence type="ECO:0000259" key="2">
    <source>
        <dbReference type="Pfam" id="PF06983"/>
    </source>
</evidence>
<dbReference type="InterPro" id="IPR029068">
    <property type="entry name" value="Glyas_Bleomycin-R_OHBP_Dase"/>
</dbReference>
<dbReference type="Proteomes" id="UP000824151">
    <property type="component" value="Unassembled WGS sequence"/>
</dbReference>
<dbReference type="Pfam" id="PF06983">
    <property type="entry name" value="3-dmu-9_3-mt"/>
    <property type="match status" value="1"/>
</dbReference>
<feature type="region of interest" description="Disordered" evidence="1">
    <location>
        <begin position="244"/>
        <end position="264"/>
    </location>
</feature>
<feature type="domain" description="PhnB-like" evidence="2">
    <location>
        <begin position="158"/>
        <end position="243"/>
    </location>
</feature>
<accession>A0A9D1S3F2</accession>
<dbReference type="SUPFAM" id="SSF54593">
    <property type="entry name" value="Glyoxalase/Bleomycin resistance protein/Dihydroxybiphenyl dioxygenase"/>
    <property type="match status" value="1"/>
</dbReference>
<dbReference type="EMBL" id="DXGD01000165">
    <property type="protein sequence ID" value="HIW99396.1"/>
    <property type="molecule type" value="Genomic_DNA"/>
</dbReference>
<feature type="region of interest" description="Disordered" evidence="1">
    <location>
        <begin position="39"/>
        <end position="73"/>
    </location>
</feature>
<feature type="region of interest" description="Disordered" evidence="1">
    <location>
        <begin position="92"/>
        <end position="159"/>
    </location>
</feature>
<dbReference type="Gene3D" id="3.10.180.10">
    <property type="entry name" value="2,3-Dihydroxybiphenyl 1,2-Dioxygenase, domain 1"/>
    <property type="match status" value="1"/>
</dbReference>
<dbReference type="PANTHER" id="PTHR33990">
    <property type="entry name" value="PROTEIN YJDN-RELATED"/>
    <property type="match status" value="1"/>
</dbReference>
<reference evidence="3" key="1">
    <citation type="journal article" date="2021" name="PeerJ">
        <title>Extensive microbial diversity within the chicken gut microbiome revealed by metagenomics and culture.</title>
        <authorList>
            <person name="Gilroy R."/>
            <person name="Ravi A."/>
            <person name="Getino M."/>
            <person name="Pursley I."/>
            <person name="Horton D.L."/>
            <person name="Alikhan N.F."/>
            <person name="Baker D."/>
            <person name="Gharbi K."/>
            <person name="Hall N."/>
            <person name="Watson M."/>
            <person name="Adriaenssens E.M."/>
            <person name="Foster-Nyarko E."/>
            <person name="Jarju S."/>
            <person name="Secka A."/>
            <person name="Antonio M."/>
            <person name="Oren A."/>
            <person name="Chaudhuri R.R."/>
            <person name="La Ragione R."/>
            <person name="Hildebrand F."/>
            <person name="Pallen M.J."/>
        </authorList>
    </citation>
    <scope>NUCLEOTIDE SEQUENCE</scope>
    <source>
        <strain evidence="3">ChiHejej3B27-3195</strain>
    </source>
</reference>
<feature type="compositionally biased region" description="Low complexity" evidence="1">
    <location>
        <begin position="55"/>
        <end position="72"/>
    </location>
</feature>
<sequence>MTLCLPFLMFQGRAQEAIDQYLATFADAELLEMQYHPEGTEISQPAGGTRPSGAPSSDSQLQDDPSAEAVVEQAEEELAAAGLKTADLDAAAADAAAANDPAPEAADPDLAEAETRHEEHLAEETEEDDEAAEPRGPELAEPELEPYGQPTGAGSRRQRRLVASAQLRIGGQVLMIQDSLITHDFGFTPSSSIAVVVDSGEEFSTVVESLSTSGVFLMEPGGYDFAANFAWVQDRFGLSWQITQPHGTQSESGDTPLSSQAPSW</sequence>
<feature type="compositionally biased region" description="Low complexity" evidence="1">
    <location>
        <begin position="92"/>
        <end position="105"/>
    </location>
</feature>
<dbReference type="PANTHER" id="PTHR33990:SF4">
    <property type="entry name" value="PHNB-LIKE DOMAIN-CONTAINING PROTEIN"/>
    <property type="match status" value="1"/>
</dbReference>
<evidence type="ECO:0000313" key="4">
    <source>
        <dbReference type="Proteomes" id="UP000824151"/>
    </source>
</evidence>
<feature type="compositionally biased region" description="Basic and acidic residues" evidence="1">
    <location>
        <begin position="113"/>
        <end position="123"/>
    </location>
</feature>
<evidence type="ECO:0000313" key="3">
    <source>
        <dbReference type="EMBL" id="HIW99396.1"/>
    </source>
</evidence>
<evidence type="ECO:0000256" key="1">
    <source>
        <dbReference type="SAM" id="MobiDB-lite"/>
    </source>
</evidence>
<organism evidence="3 4">
    <name type="scientific">Candidatus Nesterenkonia stercoripullorum</name>
    <dbReference type="NCBI Taxonomy" id="2838701"/>
    <lineage>
        <taxon>Bacteria</taxon>
        <taxon>Bacillati</taxon>
        <taxon>Actinomycetota</taxon>
        <taxon>Actinomycetes</taxon>
        <taxon>Micrococcales</taxon>
        <taxon>Micrococcaceae</taxon>
        <taxon>Nesterenkonia</taxon>
    </lineage>
</organism>
<reference evidence="3" key="2">
    <citation type="submission" date="2021-04" db="EMBL/GenBank/DDBJ databases">
        <authorList>
            <person name="Gilroy R."/>
        </authorList>
    </citation>
    <scope>NUCLEOTIDE SEQUENCE</scope>
    <source>
        <strain evidence="3">ChiHejej3B27-3195</strain>
    </source>
</reference>
<gene>
    <name evidence="3" type="ORF">H9871_04565</name>
</gene>